<dbReference type="Proteomes" id="UP000054350">
    <property type="component" value="Unassembled WGS sequence"/>
</dbReference>
<organism evidence="3 4">
    <name type="scientific">Allomyces macrogynus (strain ATCC 38327)</name>
    <name type="common">Allomyces javanicus var. macrogynus</name>
    <dbReference type="NCBI Taxonomy" id="578462"/>
    <lineage>
        <taxon>Eukaryota</taxon>
        <taxon>Fungi</taxon>
        <taxon>Fungi incertae sedis</taxon>
        <taxon>Blastocladiomycota</taxon>
        <taxon>Blastocladiomycetes</taxon>
        <taxon>Blastocladiales</taxon>
        <taxon>Blastocladiaceae</taxon>
        <taxon>Allomyces</taxon>
    </lineage>
</organism>
<evidence type="ECO:0000313" key="4">
    <source>
        <dbReference type="Proteomes" id="UP000054350"/>
    </source>
</evidence>
<feature type="transmembrane region" description="Helical" evidence="2">
    <location>
        <begin position="177"/>
        <end position="203"/>
    </location>
</feature>
<feature type="transmembrane region" description="Helical" evidence="2">
    <location>
        <begin position="31"/>
        <end position="54"/>
    </location>
</feature>
<feature type="compositionally biased region" description="Low complexity" evidence="1">
    <location>
        <begin position="294"/>
        <end position="318"/>
    </location>
</feature>
<feature type="region of interest" description="Disordered" evidence="1">
    <location>
        <begin position="291"/>
        <end position="330"/>
    </location>
</feature>
<evidence type="ECO:0000256" key="1">
    <source>
        <dbReference type="SAM" id="MobiDB-lite"/>
    </source>
</evidence>
<keyword evidence="2" id="KW-1133">Transmembrane helix</keyword>
<protein>
    <submittedName>
        <fullName evidence="3">Uncharacterized protein</fullName>
    </submittedName>
</protein>
<keyword evidence="2" id="KW-0812">Transmembrane</keyword>
<feature type="transmembrane region" description="Helical" evidence="2">
    <location>
        <begin position="66"/>
        <end position="90"/>
    </location>
</feature>
<reference evidence="4" key="2">
    <citation type="submission" date="2009-11" db="EMBL/GenBank/DDBJ databases">
        <title>The Genome Sequence of Allomyces macrogynus strain ATCC 38327.</title>
        <authorList>
            <consortium name="The Broad Institute Genome Sequencing Platform"/>
            <person name="Russ C."/>
            <person name="Cuomo C."/>
            <person name="Shea T."/>
            <person name="Young S.K."/>
            <person name="Zeng Q."/>
            <person name="Koehrsen M."/>
            <person name="Haas B."/>
            <person name="Borodovsky M."/>
            <person name="Guigo R."/>
            <person name="Alvarado L."/>
            <person name="Berlin A."/>
            <person name="Borenstein D."/>
            <person name="Chen Z."/>
            <person name="Engels R."/>
            <person name="Freedman E."/>
            <person name="Gellesch M."/>
            <person name="Goldberg J."/>
            <person name="Griggs A."/>
            <person name="Gujja S."/>
            <person name="Heiman D."/>
            <person name="Hepburn T."/>
            <person name="Howarth C."/>
            <person name="Jen D."/>
            <person name="Larson L."/>
            <person name="Lewis B."/>
            <person name="Mehta T."/>
            <person name="Park D."/>
            <person name="Pearson M."/>
            <person name="Roberts A."/>
            <person name="Saif S."/>
            <person name="Shenoy N."/>
            <person name="Sisk P."/>
            <person name="Stolte C."/>
            <person name="Sykes S."/>
            <person name="Walk T."/>
            <person name="White J."/>
            <person name="Yandava C."/>
            <person name="Burger G."/>
            <person name="Gray M.W."/>
            <person name="Holland P.W.H."/>
            <person name="King N."/>
            <person name="Lang F.B.F."/>
            <person name="Roger A.J."/>
            <person name="Ruiz-Trillo I."/>
            <person name="Lander E."/>
            <person name="Nusbaum C."/>
        </authorList>
    </citation>
    <scope>NUCLEOTIDE SEQUENCE [LARGE SCALE GENOMIC DNA]</scope>
    <source>
        <strain evidence="4">ATCC 38327</strain>
    </source>
</reference>
<name>A0A0L0SA28_ALLM3</name>
<feature type="transmembrane region" description="Helical" evidence="2">
    <location>
        <begin position="236"/>
        <end position="255"/>
    </location>
</feature>
<accession>A0A0L0SA28</accession>
<reference evidence="3 4" key="1">
    <citation type="submission" date="2009-11" db="EMBL/GenBank/DDBJ databases">
        <title>Annotation of Allomyces macrogynus ATCC 38327.</title>
        <authorList>
            <consortium name="The Broad Institute Genome Sequencing Platform"/>
            <person name="Russ C."/>
            <person name="Cuomo C."/>
            <person name="Burger G."/>
            <person name="Gray M.W."/>
            <person name="Holland P.W.H."/>
            <person name="King N."/>
            <person name="Lang F.B.F."/>
            <person name="Roger A.J."/>
            <person name="Ruiz-Trillo I."/>
            <person name="Young S.K."/>
            <person name="Zeng Q."/>
            <person name="Gargeya S."/>
            <person name="Fitzgerald M."/>
            <person name="Haas B."/>
            <person name="Abouelleil A."/>
            <person name="Alvarado L."/>
            <person name="Arachchi H.M."/>
            <person name="Berlin A."/>
            <person name="Chapman S.B."/>
            <person name="Gearin G."/>
            <person name="Goldberg J."/>
            <person name="Griggs A."/>
            <person name="Gujja S."/>
            <person name="Hansen M."/>
            <person name="Heiman D."/>
            <person name="Howarth C."/>
            <person name="Larimer J."/>
            <person name="Lui A."/>
            <person name="MacDonald P.J.P."/>
            <person name="McCowen C."/>
            <person name="Montmayeur A."/>
            <person name="Murphy C."/>
            <person name="Neiman D."/>
            <person name="Pearson M."/>
            <person name="Priest M."/>
            <person name="Roberts A."/>
            <person name="Saif S."/>
            <person name="Shea T."/>
            <person name="Sisk P."/>
            <person name="Stolte C."/>
            <person name="Sykes S."/>
            <person name="Wortman J."/>
            <person name="Nusbaum C."/>
            <person name="Birren B."/>
        </authorList>
    </citation>
    <scope>NUCLEOTIDE SEQUENCE [LARGE SCALE GENOMIC DNA]</scope>
    <source>
        <strain evidence="3 4">ATCC 38327</strain>
    </source>
</reference>
<feature type="transmembrane region" description="Helical" evidence="2">
    <location>
        <begin position="102"/>
        <end position="123"/>
    </location>
</feature>
<dbReference type="OrthoDB" id="10353011at2759"/>
<gene>
    <name evidence="3" type="ORF">AMAG_18132</name>
</gene>
<dbReference type="VEuPathDB" id="FungiDB:AMAG_18132"/>
<keyword evidence="2" id="KW-0472">Membrane</keyword>
<proteinExistence type="predicted"/>
<sequence>MASQWPAHWRIVPKPHFSPSTLADRTLTEPFWTWSSSCFFFTLAVYLHLSSIALASQLWWTKTRGWYFLGMVIVALSHLVDLMVTNISSLEYANTPRATRRILAVIDWLAIWVGFVGFALLNWHRIRAMCRVSRPRLTCVVSVLAATQVLFWTGVTATVLTAFYWPDRSNPIVQSSTYYIFPAFFWDAFVNIFTSSAFIFHLYKLHPPPSRPPARPVTLRWPCTSTCTRFCNRSQVLLLLECSTMLIAALLPLTIPDADPLNVLIFFAESFRSRVFCTFLRDLQTMLRQRRRPGGAAAAGPPATAAGGNGRRPGANRGRGTRVQERGRHG</sequence>
<evidence type="ECO:0000256" key="2">
    <source>
        <dbReference type="SAM" id="Phobius"/>
    </source>
</evidence>
<feature type="transmembrane region" description="Helical" evidence="2">
    <location>
        <begin position="143"/>
        <end position="165"/>
    </location>
</feature>
<dbReference type="EMBL" id="GG745334">
    <property type="protein sequence ID" value="KNE59240.1"/>
    <property type="molecule type" value="Genomic_DNA"/>
</dbReference>
<evidence type="ECO:0000313" key="3">
    <source>
        <dbReference type="EMBL" id="KNE59240.1"/>
    </source>
</evidence>
<dbReference type="AlphaFoldDB" id="A0A0L0SA28"/>
<keyword evidence="4" id="KW-1185">Reference proteome</keyword>